<feature type="repeat" description="TPR" evidence="3">
    <location>
        <begin position="223"/>
        <end position="256"/>
    </location>
</feature>
<dbReference type="GO" id="GO:0031415">
    <property type="term" value="C:NatA complex"/>
    <property type="evidence" value="ECO:0007669"/>
    <property type="project" value="TreeGrafter"/>
</dbReference>
<sequence>MPSSQPLPPKENALFKRILKSYEQKQYKNGLKFAKQILSNPKFAEHGETLSMKGLTLNCMGRKEEAYEHVRRGLRNDLMSHVCWHVYGLLQRSDKKYDEAIKCYRNALKWDKDNVQILRDLSLLQIQMRDLEGYRDTRYSLLRLRPGQRASWIGFAMAYHLLHDYDNALQVLDDFRKTLTKSSYDYEQSELLLYMHQVMFEGGLYQKSLSHLQQFEDQICDKLSLMEARAQLYLKLDRLIEAEDEYRKLLKRNPDNRQYYFGLEEARGLISEDQKLQLYADLRESFPRAMLARRIPLSYASGEKFRSLVDQYLRHALHKGAPPLFVDLRSLYTQPGKAAIIEELLLGYIASLIKCERFDEKDVKDCPSEPASAILWTYYYLAQHYDFHKDSAKALHYINLAIDHTPTLIELYVTKGRLFKHAGNPIEAYRCLDEAQSLDTADRYINSKCAKYMLRANLIQEAEMTCSKFTREGVSAMENLNEMQCMWFQTECAVAYQRMGKWGEALKKCHEVERHFVEIIEDQFDFHTYCMRKMTLRAYVGLLRLEDVLRSHPFYFSAARCAIEVYLHLHDHPLQDEPTKEELQEASLPPVELKKLRAQQRKAAKRAEQEKQEKLLQQQREQREREQREREQRDPHSHHQKRAHNQQDKEADAPPVDDLQPQKLARVEDPLEQAIKFLQPLQEWGSNHIETHLLAFEVYLRKGKPLLMVQSVKRALKVDPNHPQLHSCLIRLHRFLSNGDLLSENVSHPAVAAVLNSETQPLFSHHQEAEQLNKEFLEQNINSLPHLLQGAKMMCFLNPTREAEAVALVSRFSDAYQGVTVQTCTDILKAFQKGEFGETGRQEVDNFKTLYHQRMPHAVDFFSGQQVAPSANHNHAVEEALTNHVSNLTVEDGTN</sequence>
<dbReference type="EMBL" id="CAKKLH010000046">
    <property type="protein sequence ID" value="CAH0100816.1"/>
    <property type="molecule type" value="Genomic_DNA"/>
</dbReference>
<evidence type="ECO:0000256" key="4">
    <source>
        <dbReference type="SAM" id="MobiDB-lite"/>
    </source>
</evidence>
<protein>
    <submittedName>
        <fullName evidence="5">Uncharacterized protein</fullName>
    </submittedName>
</protein>
<accession>A0A8J2RJ67</accession>
<evidence type="ECO:0000256" key="3">
    <source>
        <dbReference type="PROSITE-ProRule" id="PRU00339"/>
    </source>
</evidence>
<dbReference type="PIRSF" id="PIRSF000422">
    <property type="entry name" value="N-terminal-AcTrfase-A_aux_su"/>
    <property type="match status" value="1"/>
</dbReference>
<evidence type="ECO:0000256" key="1">
    <source>
        <dbReference type="ARBA" id="ARBA00022737"/>
    </source>
</evidence>
<keyword evidence="2 3" id="KW-0802">TPR repeat</keyword>
<keyword evidence="1" id="KW-0677">Repeat</keyword>
<evidence type="ECO:0000313" key="5">
    <source>
        <dbReference type="EMBL" id="CAH0100816.1"/>
    </source>
</evidence>
<feature type="compositionally biased region" description="Basic and acidic residues" evidence="4">
    <location>
        <begin position="605"/>
        <end position="637"/>
    </location>
</feature>
<dbReference type="PANTHER" id="PTHR22767:SF2">
    <property type="entry name" value="N(ALPHA)-ACETYLTRANSFERASE 15_16, ISOFORM A"/>
    <property type="match status" value="1"/>
</dbReference>
<dbReference type="Gene3D" id="1.25.40.1010">
    <property type="match status" value="1"/>
</dbReference>
<dbReference type="FunFam" id="1.25.40.1040:FF:000003">
    <property type="entry name" value="N-terminal acetyltransferase A, auxiliary subunit"/>
    <property type="match status" value="1"/>
</dbReference>
<dbReference type="InterPro" id="IPR019734">
    <property type="entry name" value="TPR_rpt"/>
</dbReference>
<evidence type="ECO:0000256" key="2">
    <source>
        <dbReference type="ARBA" id="ARBA00022803"/>
    </source>
</evidence>
<dbReference type="PANTHER" id="PTHR22767">
    <property type="entry name" value="N-TERMINAL ACETYLTRANSFERASE-RELATED"/>
    <property type="match status" value="1"/>
</dbReference>
<dbReference type="SUPFAM" id="SSF48452">
    <property type="entry name" value="TPR-like"/>
    <property type="match status" value="1"/>
</dbReference>
<dbReference type="PROSITE" id="PS50005">
    <property type="entry name" value="TPR"/>
    <property type="match status" value="2"/>
</dbReference>
<dbReference type="Pfam" id="PF12569">
    <property type="entry name" value="NatA_aux_su"/>
    <property type="match status" value="1"/>
</dbReference>
<dbReference type="Proteomes" id="UP000789390">
    <property type="component" value="Unassembled WGS sequence"/>
</dbReference>
<feature type="repeat" description="TPR" evidence="3">
    <location>
        <begin position="81"/>
        <end position="114"/>
    </location>
</feature>
<dbReference type="Pfam" id="PF13181">
    <property type="entry name" value="TPR_8"/>
    <property type="match status" value="1"/>
</dbReference>
<name>A0A8J2RJ67_9CRUS</name>
<gene>
    <name evidence="5" type="ORF">DGAL_LOCUS3104</name>
</gene>
<comment type="caution">
    <text evidence="5">The sequence shown here is derived from an EMBL/GenBank/DDBJ whole genome shotgun (WGS) entry which is preliminary data.</text>
</comment>
<dbReference type="AlphaFoldDB" id="A0A8J2RJ67"/>
<feature type="region of interest" description="Disordered" evidence="4">
    <location>
        <begin position="577"/>
        <end position="657"/>
    </location>
</feature>
<dbReference type="InterPro" id="IPR021183">
    <property type="entry name" value="NatA_aux_su"/>
</dbReference>
<dbReference type="OrthoDB" id="10263032at2759"/>
<reference evidence="5" key="1">
    <citation type="submission" date="2021-11" db="EMBL/GenBank/DDBJ databases">
        <authorList>
            <person name="Schell T."/>
        </authorList>
    </citation>
    <scope>NUCLEOTIDE SEQUENCE</scope>
    <source>
        <strain evidence="5">M5</strain>
    </source>
</reference>
<proteinExistence type="predicted"/>
<dbReference type="Gene3D" id="1.25.40.1040">
    <property type="match status" value="1"/>
</dbReference>
<dbReference type="InterPro" id="IPR011990">
    <property type="entry name" value="TPR-like_helical_dom_sf"/>
</dbReference>
<keyword evidence="6" id="KW-1185">Reference proteome</keyword>
<organism evidence="5 6">
    <name type="scientific">Daphnia galeata</name>
    <dbReference type="NCBI Taxonomy" id="27404"/>
    <lineage>
        <taxon>Eukaryota</taxon>
        <taxon>Metazoa</taxon>
        <taxon>Ecdysozoa</taxon>
        <taxon>Arthropoda</taxon>
        <taxon>Crustacea</taxon>
        <taxon>Branchiopoda</taxon>
        <taxon>Diplostraca</taxon>
        <taxon>Cladocera</taxon>
        <taxon>Anomopoda</taxon>
        <taxon>Daphniidae</taxon>
        <taxon>Daphnia</taxon>
    </lineage>
</organism>
<dbReference type="SMART" id="SM00028">
    <property type="entry name" value="TPR"/>
    <property type="match status" value="8"/>
</dbReference>
<evidence type="ECO:0000313" key="6">
    <source>
        <dbReference type="Proteomes" id="UP000789390"/>
    </source>
</evidence>